<accession>A0ABD5NZZ2</accession>
<name>A0ABD5NZZ2_9EURY</name>
<proteinExistence type="predicted"/>
<dbReference type="Proteomes" id="UP001595821">
    <property type="component" value="Unassembled WGS sequence"/>
</dbReference>
<gene>
    <name evidence="1" type="ORF">ACFOZ7_09895</name>
</gene>
<comment type="caution">
    <text evidence="1">The sequence shown here is derived from an EMBL/GenBank/DDBJ whole genome shotgun (WGS) entry which is preliminary data.</text>
</comment>
<sequence>MNRRAVLAAVSSVALAGCTTRFGYTNRVEVVQKFVRVTDHREDGRYIFDVADRQYWSAVDGPWYSGEVHDLLADEVGDGKPLVVTDATARALERRFAEVRYGVRTCTVVRTDESRHCRAAWIARDDFNEIEVGDVVTVQFDDERARVTSVVQRRRYRD</sequence>
<dbReference type="RefSeq" id="WP_246965939.1">
    <property type="nucleotide sequence ID" value="NZ_CP095397.1"/>
</dbReference>
<evidence type="ECO:0008006" key="3">
    <source>
        <dbReference type="Google" id="ProtNLM"/>
    </source>
</evidence>
<protein>
    <recommendedName>
        <fullName evidence="3">DUF5666 domain-containing protein</fullName>
    </recommendedName>
</protein>
<dbReference type="GeneID" id="71853949"/>
<organism evidence="1 2">
    <name type="scientific">Natribaculum luteum</name>
    <dbReference type="NCBI Taxonomy" id="1586232"/>
    <lineage>
        <taxon>Archaea</taxon>
        <taxon>Methanobacteriati</taxon>
        <taxon>Methanobacteriota</taxon>
        <taxon>Stenosarchaea group</taxon>
        <taxon>Halobacteria</taxon>
        <taxon>Halobacteriales</taxon>
        <taxon>Natrialbaceae</taxon>
        <taxon>Natribaculum</taxon>
    </lineage>
</organism>
<dbReference type="PROSITE" id="PS51257">
    <property type="entry name" value="PROKAR_LIPOPROTEIN"/>
    <property type="match status" value="1"/>
</dbReference>
<dbReference type="EMBL" id="JBHSDJ010000029">
    <property type="protein sequence ID" value="MFC4247306.1"/>
    <property type="molecule type" value="Genomic_DNA"/>
</dbReference>
<evidence type="ECO:0000313" key="2">
    <source>
        <dbReference type="Proteomes" id="UP001595821"/>
    </source>
</evidence>
<evidence type="ECO:0000313" key="1">
    <source>
        <dbReference type="EMBL" id="MFC4247306.1"/>
    </source>
</evidence>
<reference evidence="1 2" key="1">
    <citation type="journal article" date="2014" name="Int. J. Syst. Evol. Microbiol.">
        <title>Complete genome sequence of Corynebacterium casei LMG S-19264T (=DSM 44701T), isolated from a smear-ripened cheese.</title>
        <authorList>
            <consortium name="US DOE Joint Genome Institute (JGI-PGF)"/>
            <person name="Walter F."/>
            <person name="Albersmeier A."/>
            <person name="Kalinowski J."/>
            <person name="Ruckert C."/>
        </authorList>
    </citation>
    <scope>NUCLEOTIDE SEQUENCE [LARGE SCALE GENOMIC DNA]</scope>
    <source>
        <strain evidence="1 2">IBRC-M 10912</strain>
    </source>
</reference>
<dbReference type="AlphaFoldDB" id="A0ABD5NZZ2"/>